<dbReference type="PANTHER" id="PTHR43065:SF10">
    <property type="entry name" value="PEROXIDE STRESS-ACTIVATED HISTIDINE KINASE MAK3"/>
    <property type="match status" value="1"/>
</dbReference>
<accession>A0AA42BI48</accession>
<protein>
    <recommendedName>
        <fullName evidence="2">histidine kinase</fullName>
        <ecNumber evidence="2">2.7.13.3</ecNumber>
    </recommendedName>
</protein>
<proteinExistence type="predicted"/>
<dbReference type="SMART" id="SM00387">
    <property type="entry name" value="HATPase_c"/>
    <property type="match status" value="1"/>
</dbReference>
<dbReference type="SUPFAM" id="SSF47384">
    <property type="entry name" value="Homodimeric domain of signal transducing histidine kinase"/>
    <property type="match status" value="1"/>
</dbReference>
<feature type="transmembrane region" description="Helical" evidence="9">
    <location>
        <begin position="186"/>
        <end position="208"/>
    </location>
</feature>
<dbReference type="CDD" id="cd00082">
    <property type="entry name" value="HisKA"/>
    <property type="match status" value="1"/>
</dbReference>
<dbReference type="Gene3D" id="3.30.565.10">
    <property type="entry name" value="Histidine kinase-like ATPase, C-terminal domain"/>
    <property type="match status" value="1"/>
</dbReference>
<dbReference type="AlphaFoldDB" id="A0AA42BI48"/>
<dbReference type="GO" id="GO:0005524">
    <property type="term" value="F:ATP binding"/>
    <property type="evidence" value="ECO:0007669"/>
    <property type="project" value="UniProtKB-KW"/>
</dbReference>
<keyword evidence="9" id="KW-0812">Transmembrane</keyword>
<keyword evidence="5" id="KW-0547">Nucleotide-binding</keyword>
<dbReference type="SMART" id="SM00388">
    <property type="entry name" value="HisKA"/>
    <property type="match status" value="1"/>
</dbReference>
<keyword evidence="6 11" id="KW-0418">Kinase</keyword>
<dbReference type="InterPro" id="IPR036097">
    <property type="entry name" value="HisK_dim/P_sf"/>
</dbReference>
<evidence type="ECO:0000313" key="12">
    <source>
        <dbReference type="Proteomes" id="UP001162793"/>
    </source>
</evidence>
<keyword evidence="4" id="KW-0808">Transferase</keyword>
<dbReference type="Pfam" id="PF02518">
    <property type="entry name" value="HATPase_c"/>
    <property type="match status" value="1"/>
</dbReference>
<dbReference type="InterPro" id="IPR003661">
    <property type="entry name" value="HisK_dim/P_dom"/>
</dbReference>
<dbReference type="InterPro" id="IPR036890">
    <property type="entry name" value="HATPase_C_sf"/>
</dbReference>
<dbReference type="Pfam" id="PF00512">
    <property type="entry name" value="HisKA"/>
    <property type="match status" value="1"/>
</dbReference>
<dbReference type="EC" id="2.7.13.3" evidence="2"/>
<organism evidence="11 12">
    <name type="scientific">Ralstonia chuxiongensis</name>
    <dbReference type="NCBI Taxonomy" id="2957504"/>
    <lineage>
        <taxon>Bacteria</taxon>
        <taxon>Pseudomonadati</taxon>
        <taxon>Pseudomonadota</taxon>
        <taxon>Betaproteobacteria</taxon>
        <taxon>Burkholderiales</taxon>
        <taxon>Burkholderiaceae</taxon>
        <taxon>Ralstonia</taxon>
    </lineage>
</organism>
<gene>
    <name evidence="11" type="ORF">NKG59_14700</name>
</gene>
<feature type="domain" description="Histidine kinase" evidence="10">
    <location>
        <begin position="282"/>
        <end position="497"/>
    </location>
</feature>
<evidence type="ECO:0000256" key="4">
    <source>
        <dbReference type="ARBA" id="ARBA00022679"/>
    </source>
</evidence>
<evidence type="ECO:0000256" key="9">
    <source>
        <dbReference type="SAM" id="Phobius"/>
    </source>
</evidence>
<dbReference type="EMBL" id="JAMYWC010000004">
    <property type="protein sequence ID" value="MCP1173609.1"/>
    <property type="molecule type" value="Genomic_DNA"/>
</dbReference>
<comment type="catalytic activity">
    <reaction evidence="1">
        <text>ATP + protein L-histidine = ADP + protein N-phospho-L-histidine.</text>
        <dbReference type="EC" id="2.7.13.3"/>
    </reaction>
</comment>
<keyword evidence="9" id="KW-1133">Transmembrane helix</keyword>
<dbReference type="InterPro" id="IPR005467">
    <property type="entry name" value="His_kinase_dom"/>
</dbReference>
<dbReference type="PROSITE" id="PS50109">
    <property type="entry name" value="HIS_KIN"/>
    <property type="match status" value="1"/>
</dbReference>
<dbReference type="SUPFAM" id="SSF55874">
    <property type="entry name" value="ATPase domain of HSP90 chaperone/DNA topoisomerase II/histidine kinase"/>
    <property type="match status" value="1"/>
</dbReference>
<feature type="transmembrane region" description="Helical" evidence="9">
    <location>
        <begin position="12"/>
        <end position="32"/>
    </location>
</feature>
<dbReference type="RefSeq" id="WP_253538094.1">
    <property type="nucleotide sequence ID" value="NZ_JAMYWC010000004.1"/>
</dbReference>
<keyword evidence="7" id="KW-0067">ATP-binding</keyword>
<dbReference type="Proteomes" id="UP001162793">
    <property type="component" value="Unassembled WGS sequence"/>
</dbReference>
<dbReference type="GO" id="GO:0000155">
    <property type="term" value="F:phosphorelay sensor kinase activity"/>
    <property type="evidence" value="ECO:0007669"/>
    <property type="project" value="InterPro"/>
</dbReference>
<keyword evidence="12" id="KW-1185">Reference proteome</keyword>
<evidence type="ECO:0000256" key="8">
    <source>
        <dbReference type="ARBA" id="ARBA00023012"/>
    </source>
</evidence>
<dbReference type="Gene3D" id="1.10.287.130">
    <property type="match status" value="1"/>
</dbReference>
<dbReference type="InterPro" id="IPR004358">
    <property type="entry name" value="Sig_transdc_His_kin-like_C"/>
</dbReference>
<evidence type="ECO:0000256" key="2">
    <source>
        <dbReference type="ARBA" id="ARBA00012438"/>
    </source>
</evidence>
<keyword evidence="3" id="KW-0597">Phosphoprotein</keyword>
<evidence type="ECO:0000313" key="11">
    <source>
        <dbReference type="EMBL" id="MCP1173609.1"/>
    </source>
</evidence>
<keyword evidence="8" id="KW-0902">Two-component regulatory system</keyword>
<dbReference type="PRINTS" id="PR00344">
    <property type="entry name" value="BCTRLSENSOR"/>
</dbReference>
<evidence type="ECO:0000256" key="5">
    <source>
        <dbReference type="ARBA" id="ARBA00022741"/>
    </source>
</evidence>
<dbReference type="PANTHER" id="PTHR43065">
    <property type="entry name" value="SENSOR HISTIDINE KINASE"/>
    <property type="match status" value="1"/>
</dbReference>
<evidence type="ECO:0000259" key="10">
    <source>
        <dbReference type="PROSITE" id="PS50109"/>
    </source>
</evidence>
<comment type="caution">
    <text evidence="11">The sequence shown here is derived from an EMBL/GenBank/DDBJ whole genome shotgun (WGS) entry which is preliminary data.</text>
</comment>
<evidence type="ECO:0000256" key="7">
    <source>
        <dbReference type="ARBA" id="ARBA00022840"/>
    </source>
</evidence>
<dbReference type="CDD" id="cd00075">
    <property type="entry name" value="HATPase"/>
    <property type="match status" value="1"/>
</dbReference>
<evidence type="ECO:0000256" key="1">
    <source>
        <dbReference type="ARBA" id="ARBA00000085"/>
    </source>
</evidence>
<sequence>MKRPSFSAQLTILWGLVAIILATLLVIVWVMVRSAADHHVANAKLQAATACDAVASRYRQSILPTDAVASADLMRGILDVVLASAPGVEGGFWSPHAGSNRNGFLAYAFPTYQGSGIKRDVPEAEIPLILRALQASLQGQQPATDAVVNRHDAVVAAACVAQGQQGVLVWTMTRAQPALGQYGRDLVTGLAIVLTGILVIAVAFGVVLRRWKRQLGQLEMALPPRGDAARLPLVGEPDLDRIVEAFNGYVARAEALQHETARLGQRLAQAERFSVLGKLAAQVAHEIRNPTGAMRLKAENALAGDSKRQQEALRVILEQIGRIEAQLTSLLALTQPVRLHVQEADVAQWMDNVVGSHQELAQQRHVSLVSTSDVREESDDAPPRPARFDQEQMRRALDNLLINAIRHAGAGGEVTALATRPHVGSRAYLRISVSDTGPGVPPEQRAHIFEPFVTGRVDGSGLGLAVVSEVAAAHGGRAWLDETSDTTSFVMEVPWQPSS</sequence>
<evidence type="ECO:0000256" key="6">
    <source>
        <dbReference type="ARBA" id="ARBA00022777"/>
    </source>
</evidence>
<reference evidence="12" key="1">
    <citation type="journal article" date="2023" name="Front. Microbiol.">
        <title>Ralstonia chuxiongensis sp. nov., Ralstonia mojiangensis sp. nov., and Ralstonia soli sp. nov., isolated from tobacco fields, are three novel species in the family Burkholderiaceae.</title>
        <authorList>
            <person name="Lu C.H."/>
            <person name="Zhang Y.Y."/>
            <person name="Jiang N."/>
            <person name="Chen W."/>
            <person name="Shao X."/>
            <person name="Zhao Z.M."/>
            <person name="Lu W.L."/>
            <person name="Hu X."/>
            <person name="Xi Y.X."/>
            <person name="Zou S.Y."/>
            <person name="Wei Q.J."/>
            <person name="Lin Z.L."/>
            <person name="Gong L."/>
            <person name="Gai X.T."/>
            <person name="Zhang L.Q."/>
            <person name="Li J.Y."/>
            <person name="Jin Y."/>
            <person name="Xia Z.Y."/>
        </authorList>
    </citation>
    <scope>NUCLEOTIDE SEQUENCE [LARGE SCALE GENOMIC DNA]</scope>
    <source>
        <strain evidence="12">21YRMH01-3</strain>
    </source>
</reference>
<evidence type="ECO:0000256" key="3">
    <source>
        <dbReference type="ARBA" id="ARBA00022553"/>
    </source>
</evidence>
<keyword evidence="9" id="KW-0472">Membrane</keyword>
<dbReference type="InterPro" id="IPR003594">
    <property type="entry name" value="HATPase_dom"/>
</dbReference>
<name>A0AA42BI48_9RALS</name>